<protein>
    <recommendedName>
        <fullName evidence="4">Tetratricopeptide repeat protein</fullName>
    </recommendedName>
</protein>
<evidence type="ECO:0000256" key="1">
    <source>
        <dbReference type="PROSITE-ProRule" id="PRU00339"/>
    </source>
</evidence>
<dbReference type="PANTHER" id="PTHR12558">
    <property type="entry name" value="CELL DIVISION CYCLE 16,23,27"/>
    <property type="match status" value="1"/>
</dbReference>
<dbReference type="Pfam" id="PF13432">
    <property type="entry name" value="TPR_16"/>
    <property type="match status" value="1"/>
</dbReference>
<gene>
    <name evidence="2" type="ORF">PEPS_24070</name>
</gene>
<organism evidence="2 3">
    <name type="scientific">Persicobacter psychrovividus</name>
    <dbReference type="NCBI Taxonomy" id="387638"/>
    <lineage>
        <taxon>Bacteria</taxon>
        <taxon>Pseudomonadati</taxon>
        <taxon>Bacteroidota</taxon>
        <taxon>Cytophagia</taxon>
        <taxon>Cytophagales</taxon>
        <taxon>Persicobacteraceae</taxon>
        <taxon>Persicobacter</taxon>
    </lineage>
</organism>
<evidence type="ECO:0000313" key="2">
    <source>
        <dbReference type="EMBL" id="BDD00127.1"/>
    </source>
</evidence>
<keyword evidence="3" id="KW-1185">Reference proteome</keyword>
<feature type="repeat" description="TPR" evidence="1">
    <location>
        <begin position="134"/>
        <end position="167"/>
    </location>
</feature>
<sequence>MKESHHNRKEKQEIIQSFEDCLAKDQHPLLSFESYQILMEFYMEKGNDQMLKAILDLLSTQFPFSEEAKLAKVELLAFMLQYDDALDLLEETLSISPTNADALIQKGEILIVQEKYEQAQACLELALTFHHEPAEIWYNLGLIAQAQENHQEAINRFNQALETDPKLDGAWLDLGYNLEMVDRPEDAKKCYEHFLNLDPFSSTAWFNLGVVCCRLEDMERAIEAYDFARTLEEDFASAHFNLGNVYMNVEQFDKAAQCYQTVLDLEGSSGETFCYLGAALEHQGLTQKAVKKYKAAVDFDKEYDDAWFGLASCAIKMKKPAEAKHFVGKALDLTQDKPVYWLIAAEAERLLGNVEAAEKCFRSAKTYGGITEELYIHWSMMYYQCNDLQQAYNKISEGLVDLKDNAKLNFIAAAYLLLNHHYEQAIEYLKTGLELDQGKFDSLLDFFPSRKTQKALFEFINQYRKDHI</sequence>
<dbReference type="PROSITE" id="PS50005">
    <property type="entry name" value="TPR"/>
    <property type="match status" value="3"/>
</dbReference>
<dbReference type="SUPFAM" id="SSF48452">
    <property type="entry name" value="TPR-like"/>
    <property type="match status" value="2"/>
</dbReference>
<dbReference type="InterPro" id="IPR019734">
    <property type="entry name" value="TPR_rpt"/>
</dbReference>
<proteinExistence type="predicted"/>
<dbReference type="PANTHER" id="PTHR12558:SF13">
    <property type="entry name" value="CELL DIVISION CYCLE PROTEIN 27 HOMOLOG"/>
    <property type="match status" value="1"/>
</dbReference>
<dbReference type="Pfam" id="PF00515">
    <property type="entry name" value="TPR_1"/>
    <property type="match status" value="1"/>
</dbReference>
<dbReference type="SMART" id="SM00028">
    <property type="entry name" value="TPR"/>
    <property type="match status" value="10"/>
</dbReference>
<evidence type="ECO:0008006" key="4">
    <source>
        <dbReference type="Google" id="ProtNLM"/>
    </source>
</evidence>
<feature type="repeat" description="TPR" evidence="1">
    <location>
        <begin position="202"/>
        <end position="235"/>
    </location>
</feature>
<dbReference type="InterPro" id="IPR011990">
    <property type="entry name" value="TPR-like_helical_dom_sf"/>
</dbReference>
<accession>A0ABM7VGM2</accession>
<dbReference type="Pfam" id="PF14559">
    <property type="entry name" value="TPR_19"/>
    <property type="match status" value="2"/>
</dbReference>
<dbReference type="RefSeq" id="WP_332921364.1">
    <property type="nucleotide sequence ID" value="NZ_AP025292.1"/>
</dbReference>
<reference evidence="2 3" key="1">
    <citation type="submission" date="2021-12" db="EMBL/GenBank/DDBJ databases">
        <title>Genome sequencing of bacteria with rrn-lacking chromosome and rrn-plasmid.</title>
        <authorList>
            <person name="Anda M."/>
            <person name="Iwasaki W."/>
        </authorList>
    </citation>
    <scope>NUCLEOTIDE SEQUENCE [LARGE SCALE GENOMIC DNA]</scope>
    <source>
        <strain evidence="2 3">NBRC 101262</strain>
    </source>
</reference>
<keyword evidence="1" id="KW-0802">TPR repeat</keyword>
<evidence type="ECO:0000313" key="3">
    <source>
        <dbReference type="Proteomes" id="UP001354989"/>
    </source>
</evidence>
<name>A0ABM7VGM2_9BACT</name>
<dbReference type="Gene3D" id="1.25.40.10">
    <property type="entry name" value="Tetratricopeptide repeat domain"/>
    <property type="match status" value="3"/>
</dbReference>
<dbReference type="Proteomes" id="UP001354989">
    <property type="component" value="Chromosome"/>
</dbReference>
<dbReference type="EMBL" id="AP025292">
    <property type="protein sequence ID" value="BDD00127.1"/>
    <property type="molecule type" value="Genomic_DNA"/>
</dbReference>
<feature type="repeat" description="TPR" evidence="1">
    <location>
        <begin position="236"/>
        <end position="269"/>
    </location>
</feature>
<dbReference type="PROSITE" id="PS50293">
    <property type="entry name" value="TPR_REGION"/>
    <property type="match status" value="1"/>
</dbReference>